<organism evidence="1 2">
    <name type="scientific">Mytilus galloprovincialis</name>
    <name type="common">Mediterranean mussel</name>
    <dbReference type="NCBI Taxonomy" id="29158"/>
    <lineage>
        <taxon>Eukaryota</taxon>
        <taxon>Metazoa</taxon>
        <taxon>Spiralia</taxon>
        <taxon>Lophotrochozoa</taxon>
        <taxon>Mollusca</taxon>
        <taxon>Bivalvia</taxon>
        <taxon>Autobranchia</taxon>
        <taxon>Pteriomorphia</taxon>
        <taxon>Mytilida</taxon>
        <taxon>Mytiloidea</taxon>
        <taxon>Mytilidae</taxon>
        <taxon>Mytilinae</taxon>
        <taxon>Mytilus</taxon>
    </lineage>
</organism>
<dbReference type="AlphaFoldDB" id="A0A8B6GQM4"/>
<dbReference type="Proteomes" id="UP000596742">
    <property type="component" value="Unassembled WGS sequence"/>
</dbReference>
<evidence type="ECO:0000313" key="1">
    <source>
        <dbReference type="EMBL" id="VDI67468.1"/>
    </source>
</evidence>
<name>A0A8B6GQM4_MYTGA</name>
<protein>
    <submittedName>
        <fullName evidence="1">Uncharacterized protein</fullName>
    </submittedName>
</protein>
<proteinExistence type="predicted"/>
<dbReference type="OrthoDB" id="6153257at2759"/>
<comment type="caution">
    <text evidence="1">The sequence shown here is derived from an EMBL/GenBank/DDBJ whole genome shotgun (WGS) entry which is preliminary data.</text>
</comment>
<sequence length="168" mass="19728">MKLEKNLEGVMKDVAALKRQQNDGAFSMETCTFKNEVRKCLKQDNFQTNTLAYRSVNQWATTRFTEYRNQLRRKLMSDIKNGKDVQAMPLQEFRKTYLESYASSASVDVGDSPERIQVSLVLRSFMHSQKLNVEGSDELEFFTDFWAKVMEYYDEVTKRERMKENGTN</sequence>
<gene>
    <name evidence="1" type="ORF">MGAL_10B056837</name>
</gene>
<accession>A0A8B6GQM4</accession>
<dbReference type="EMBL" id="UYJE01008804">
    <property type="protein sequence ID" value="VDI67468.1"/>
    <property type="molecule type" value="Genomic_DNA"/>
</dbReference>
<evidence type="ECO:0000313" key="2">
    <source>
        <dbReference type="Proteomes" id="UP000596742"/>
    </source>
</evidence>
<keyword evidence="2" id="KW-1185">Reference proteome</keyword>
<reference evidence="1" key="1">
    <citation type="submission" date="2018-11" db="EMBL/GenBank/DDBJ databases">
        <authorList>
            <person name="Alioto T."/>
            <person name="Alioto T."/>
        </authorList>
    </citation>
    <scope>NUCLEOTIDE SEQUENCE</scope>
</reference>